<proteinExistence type="predicted"/>
<dbReference type="AlphaFoldDB" id="A0A914L5K1"/>
<reference evidence="3" key="1">
    <citation type="submission" date="2022-11" db="UniProtKB">
        <authorList>
            <consortium name="WormBaseParasite"/>
        </authorList>
    </citation>
    <scope>IDENTIFICATION</scope>
</reference>
<keyword evidence="2" id="KW-1185">Reference proteome</keyword>
<dbReference type="Proteomes" id="UP000887563">
    <property type="component" value="Unplaced"/>
</dbReference>
<keyword evidence="1" id="KW-0472">Membrane</keyword>
<keyword evidence="1" id="KW-0812">Transmembrane</keyword>
<dbReference type="WBParaSite" id="Minc3s00285g09425">
    <property type="protein sequence ID" value="Minc3s00285g09425"/>
    <property type="gene ID" value="Minc3s00285g09425"/>
</dbReference>
<keyword evidence="1" id="KW-1133">Transmembrane helix</keyword>
<accession>A0A914L5K1</accession>
<evidence type="ECO:0000256" key="1">
    <source>
        <dbReference type="SAM" id="Phobius"/>
    </source>
</evidence>
<evidence type="ECO:0000313" key="3">
    <source>
        <dbReference type="WBParaSite" id="Minc3s00285g09425"/>
    </source>
</evidence>
<protein>
    <submittedName>
        <fullName evidence="3">Candidate secreted effector</fullName>
    </submittedName>
</protein>
<name>A0A914L5K1_MELIC</name>
<feature type="transmembrane region" description="Helical" evidence="1">
    <location>
        <begin position="78"/>
        <end position="96"/>
    </location>
</feature>
<sequence>MVVRFAAIYFGQTNDCSPPYHQLLAIPPPTSFFLLQSLQFYSPSYPPVSTTQLSPLLSTCYFSLALSAAPLLLLLYDLLLLFDSLLLFNLLVFLVSSNCPLF</sequence>
<organism evidence="2 3">
    <name type="scientific">Meloidogyne incognita</name>
    <name type="common">Southern root-knot nematode worm</name>
    <name type="synonym">Oxyuris incognita</name>
    <dbReference type="NCBI Taxonomy" id="6306"/>
    <lineage>
        <taxon>Eukaryota</taxon>
        <taxon>Metazoa</taxon>
        <taxon>Ecdysozoa</taxon>
        <taxon>Nematoda</taxon>
        <taxon>Chromadorea</taxon>
        <taxon>Rhabditida</taxon>
        <taxon>Tylenchina</taxon>
        <taxon>Tylenchomorpha</taxon>
        <taxon>Tylenchoidea</taxon>
        <taxon>Meloidogynidae</taxon>
        <taxon>Meloidogyninae</taxon>
        <taxon>Meloidogyne</taxon>
        <taxon>Meloidogyne incognita group</taxon>
    </lineage>
</organism>
<evidence type="ECO:0000313" key="2">
    <source>
        <dbReference type="Proteomes" id="UP000887563"/>
    </source>
</evidence>